<reference evidence="6" key="1">
    <citation type="submission" date="2019-06" db="EMBL/GenBank/DDBJ databases">
        <title>Complete genome sequence of Methylogaea oryzae strain JCM16910.</title>
        <authorList>
            <person name="Asakawa S."/>
        </authorList>
    </citation>
    <scope>NUCLEOTIDE SEQUENCE</scope>
    <source>
        <strain evidence="6">E10</strain>
    </source>
</reference>
<keyword evidence="1 4" id="KW-0812">Transmembrane</keyword>
<evidence type="ECO:0000256" key="2">
    <source>
        <dbReference type="ARBA" id="ARBA00022989"/>
    </source>
</evidence>
<evidence type="ECO:0000313" key="6">
    <source>
        <dbReference type="EMBL" id="BBL69830.1"/>
    </source>
</evidence>
<feature type="region of interest" description="Disordered" evidence="3">
    <location>
        <begin position="168"/>
        <end position="194"/>
    </location>
</feature>
<dbReference type="SMART" id="SM00271">
    <property type="entry name" value="DnaJ"/>
    <property type="match status" value="1"/>
</dbReference>
<dbReference type="InterPro" id="IPR001623">
    <property type="entry name" value="DnaJ_domain"/>
</dbReference>
<evidence type="ECO:0000256" key="1">
    <source>
        <dbReference type="ARBA" id="ARBA00022692"/>
    </source>
</evidence>
<dbReference type="PANTHER" id="PTHR12763">
    <property type="match status" value="1"/>
</dbReference>
<dbReference type="EMBL" id="AP019782">
    <property type="protein sequence ID" value="BBL69830.1"/>
    <property type="molecule type" value="Genomic_DNA"/>
</dbReference>
<evidence type="ECO:0000256" key="4">
    <source>
        <dbReference type="SAM" id="Phobius"/>
    </source>
</evidence>
<dbReference type="PANTHER" id="PTHR12763:SF28">
    <property type="entry name" value="GEO10507P1-RELATED"/>
    <property type="match status" value="1"/>
</dbReference>
<accession>A0A8D4VL73</accession>
<evidence type="ECO:0000313" key="7">
    <source>
        <dbReference type="Proteomes" id="UP000824988"/>
    </source>
</evidence>
<dbReference type="Proteomes" id="UP000824988">
    <property type="component" value="Chromosome"/>
</dbReference>
<feature type="domain" description="J" evidence="5">
    <location>
        <begin position="190"/>
        <end position="241"/>
    </location>
</feature>
<dbReference type="CDD" id="cd06257">
    <property type="entry name" value="DnaJ"/>
    <property type="match status" value="1"/>
</dbReference>
<gene>
    <name evidence="6" type="ORF">MoryE10_04360</name>
</gene>
<keyword evidence="4" id="KW-0472">Membrane</keyword>
<proteinExistence type="predicted"/>
<name>A0A8D4VL73_9GAMM</name>
<keyword evidence="7" id="KW-1185">Reference proteome</keyword>
<dbReference type="AlphaFoldDB" id="A0A8D4VL73"/>
<organism evidence="6 7">
    <name type="scientific">Methylogaea oryzae</name>
    <dbReference type="NCBI Taxonomy" id="1295382"/>
    <lineage>
        <taxon>Bacteria</taxon>
        <taxon>Pseudomonadati</taxon>
        <taxon>Pseudomonadota</taxon>
        <taxon>Gammaproteobacteria</taxon>
        <taxon>Methylococcales</taxon>
        <taxon>Methylococcaceae</taxon>
        <taxon>Methylogaea</taxon>
    </lineage>
</organism>
<feature type="transmembrane region" description="Helical" evidence="4">
    <location>
        <begin position="36"/>
        <end position="68"/>
    </location>
</feature>
<feature type="compositionally biased region" description="Basic and acidic residues" evidence="3">
    <location>
        <begin position="168"/>
        <end position="191"/>
    </location>
</feature>
<dbReference type="KEGG" id="moz:MoryE10_04360"/>
<evidence type="ECO:0000256" key="3">
    <source>
        <dbReference type="SAM" id="MobiDB-lite"/>
    </source>
</evidence>
<protein>
    <recommendedName>
        <fullName evidence="5">J domain-containing protein</fullName>
    </recommendedName>
</protein>
<sequence>MIRLLLLTVILGLLFYGGRRLWQIWAPRLHGRWHRVALYAGALALLVLAATGRLGLLLAAAGGVAAYASRNFPQLLRWAPALHRLWLQLRARGGLGDMETAYLRLRMDYASGLLSGTVLAGRFAGKRLDELSLDQLLALHGEWQSADAASAALLETYLDRQHGADWRRVHSRSRSDGKQSSRNETMSRDEASEVLGLQAGASERDIVAAHRRLMQKFHPDRGGSDYLATRINLAKDVLLRK</sequence>
<dbReference type="PROSITE" id="PS50076">
    <property type="entry name" value="DNAJ_2"/>
    <property type="match status" value="1"/>
</dbReference>
<evidence type="ECO:0000259" key="5">
    <source>
        <dbReference type="PROSITE" id="PS50076"/>
    </source>
</evidence>
<dbReference type="RefSeq" id="WP_246598930.1">
    <property type="nucleotide sequence ID" value="NZ_AP019782.1"/>
</dbReference>
<keyword evidence="2 4" id="KW-1133">Transmembrane helix</keyword>